<feature type="transmembrane region" description="Helical" evidence="1">
    <location>
        <begin position="6"/>
        <end position="28"/>
    </location>
</feature>
<keyword evidence="1" id="KW-0812">Transmembrane</keyword>
<dbReference type="Pfam" id="PF13194">
    <property type="entry name" value="DUF4010"/>
    <property type="match status" value="1"/>
</dbReference>
<feature type="transmembrane region" description="Helical" evidence="1">
    <location>
        <begin position="178"/>
        <end position="196"/>
    </location>
</feature>
<feature type="transmembrane region" description="Helical" evidence="1">
    <location>
        <begin position="146"/>
        <end position="163"/>
    </location>
</feature>
<keyword evidence="1" id="KW-0472">Membrane</keyword>
<feature type="transmembrane region" description="Helical" evidence="1">
    <location>
        <begin position="268"/>
        <end position="288"/>
    </location>
</feature>
<protein>
    <submittedName>
        <fullName evidence="4">MgtC/SapB family protein</fullName>
    </submittedName>
</protein>
<feature type="transmembrane region" description="Helical" evidence="1">
    <location>
        <begin position="238"/>
        <end position="262"/>
    </location>
</feature>
<feature type="transmembrane region" description="Helical" evidence="1">
    <location>
        <begin position="64"/>
        <end position="84"/>
    </location>
</feature>
<accession>A0ABU9Y6L9</accession>
<dbReference type="EMBL" id="JBDIME010000017">
    <property type="protein sequence ID" value="MEN2791439.1"/>
    <property type="molecule type" value="Genomic_DNA"/>
</dbReference>
<sequence length="426" mass="43980">MGATDIDTIGAIGLSLALGLLVGIQRGWALRNEQPGSRFAGIRTFGLLGLAGGMAGVIRSIDGIVAALLLAAAAALVLLGYAALARRADKVSGTASLVGLLTLSCGFLATTQQATLATVLTVVITLVLAMRPQLHGWIKRLSEAEVNAIARFALIAMVILPLLPDRAYGPFDAWNPRQLWMVVVMVSGFSFAGYVASKRLGASRGTIATAGAGAMVSSTAVTAALATRLRNGEESAPILVAGIATASTVMFLRVLVLVAVLAPFAFPALAMLVVPAALMSALATLWHLRIAMRRPVQPAEEVAVRNPFDILPALGLMALVMVLSLVSRWVLHRFGDAGLATVLALSGMVDVDSAIITMGGLPSGTLDARTAGLVLAAPIMLNTLFKAGAAISLAGWSRGWRAALPLVASVGVGMLMLPILLRQASS</sequence>
<dbReference type="PANTHER" id="PTHR39084">
    <property type="entry name" value="MEMBRANE PROTEIN-RELATED"/>
    <property type="match status" value="1"/>
</dbReference>
<evidence type="ECO:0000256" key="1">
    <source>
        <dbReference type="SAM" id="Phobius"/>
    </source>
</evidence>
<feature type="transmembrane region" description="Helical" evidence="1">
    <location>
        <begin position="115"/>
        <end position="134"/>
    </location>
</feature>
<proteinExistence type="predicted"/>
<feature type="transmembrane region" description="Helical" evidence="1">
    <location>
        <begin position="337"/>
        <end position="361"/>
    </location>
</feature>
<gene>
    <name evidence="4" type="ORF">ABC974_17515</name>
</gene>
<reference evidence="4 5" key="1">
    <citation type="submission" date="2024-05" db="EMBL/GenBank/DDBJ databases">
        <authorList>
            <person name="Liu Q."/>
            <person name="Xin Y.-H."/>
        </authorList>
    </citation>
    <scope>NUCLEOTIDE SEQUENCE [LARGE SCALE GENOMIC DNA]</scope>
    <source>
        <strain evidence="4 5">CGMCC 1.10181</strain>
    </source>
</reference>
<comment type="caution">
    <text evidence="4">The sequence shown here is derived from an EMBL/GenBank/DDBJ whole genome shotgun (WGS) entry which is preliminary data.</text>
</comment>
<organism evidence="4 5">
    <name type="scientific">Sphingomonas oligophenolica</name>
    <dbReference type="NCBI Taxonomy" id="301154"/>
    <lineage>
        <taxon>Bacteria</taxon>
        <taxon>Pseudomonadati</taxon>
        <taxon>Pseudomonadota</taxon>
        <taxon>Alphaproteobacteria</taxon>
        <taxon>Sphingomonadales</taxon>
        <taxon>Sphingomonadaceae</taxon>
        <taxon>Sphingomonas</taxon>
    </lineage>
</organism>
<evidence type="ECO:0000313" key="4">
    <source>
        <dbReference type="EMBL" id="MEN2791439.1"/>
    </source>
</evidence>
<dbReference type="Proteomes" id="UP001419910">
    <property type="component" value="Unassembled WGS sequence"/>
</dbReference>
<evidence type="ECO:0000259" key="3">
    <source>
        <dbReference type="Pfam" id="PF13194"/>
    </source>
</evidence>
<dbReference type="InterPro" id="IPR049177">
    <property type="entry name" value="MgtC_SapB_SrpB_YhiD_N"/>
</dbReference>
<feature type="transmembrane region" description="Helical" evidence="1">
    <location>
        <begin position="402"/>
        <end position="421"/>
    </location>
</feature>
<feature type="transmembrane region" description="Helical" evidence="1">
    <location>
        <begin position="373"/>
        <end position="396"/>
    </location>
</feature>
<dbReference type="InterPro" id="IPR025105">
    <property type="entry name" value="DUF4010"/>
</dbReference>
<dbReference type="RefSeq" id="WP_343890384.1">
    <property type="nucleotide sequence ID" value="NZ_BAAAEH010000032.1"/>
</dbReference>
<feature type="transmembrane region" description="Helical" evidence="1">
    <location>
        <begin position="308"/>
        <end position="331"/>
    </location>
</feature>
<feature type="domain" description="MgtC/SapB/SrpB/YhiD N-terminal" evidence="2">
    <location>
        <begin position="13"/>
        <end position="136"/>
    </location>
</feature>
<evidence type="ECO:0000313" key="5">
    <source>
        <dbReference type="Proteomes" id="UP001419910"/>
    </source>
</evidence>
<keyword evidence="1" id="KW-1133">Transmembrane helix</keyword>
<feature type="domain" description="DUF4010" evidence="3">
    <location>
        <begin position="184"/>
        <end position="392"/>
    </location>
</feature>
<keyword evidence="5" id="KW-1185">Reference proteome</keyword>
<name>A0ABU9Y6L9_9SPHN</name>
<dbReference type="PANTHER" id="PTHR39084:SF1">
    <property type="entry name" value="DUF4010 DOMAIN-CONTAINING PROTEIN"/>
    <property type="match status" value="1"/>
</dbReference>
<feature type="transmembrane region" description="Helical" evidence="1">
    <location>
        <begin position="40"/>
        <end position="58"/>
    </location>
</feature>
<evidence type="ECO:0000259" key="2">
    <source>
        <dbReference type="Pfam" id="PF02308"/>
    </source>
</evidence>
<dbReference type="Pfam" id="PF02308">
    <property type="entry name" value="MgtC"/>
    <property type="match status" value="1"/>
</dbReference>